<dbReference type="AlphaFoldDB" id="A0AA88R9V2"/>
<dbReference type="EMBL" id="JAVXUO010001910">
    <property type="protein sequence ID" value="KAK2978020.1"/>
    <property type="molecule type" value="Genomic_DNA"/>
</dbReference>
<name>A0AA88R9V2_9ASTE</name>
<dbReference type="Proteomes" id="UP001187471">
    <property type="component" value="Unassembled WGS sequence"/>
</dbReference>
<evidence type="ECO:0000256" key="1">
    <source>
        <dbReference type="SAM" id="MobiDB-lite"/>
    </source>
</evidence>
<organism evidence="2 3">
    <name type="scientific">Escallonia rubra</name>
    <dbReference type="NCBI Taxonomy" id="112253"/>
    <lineage>
        <taxon>Eukaryota</taxon>
        <taxon>Viridiplantae</taxon>
        <taxon>Streptophyta</taxon>
        <taxon>Embryophyta</taxon>
        <taxon>Tracheophyta</taxon>
        <taxon>Spermatophyta</taxon>
        <taxon>Magnoliopsida</taxon>
        <taxon>eudicotyledons</taxon>
        <taxon>Gunneridae</taxon>
        <taxon>Pentapetalae</taxon>
        <taxon>asterids</taxon>
        <taxon>campanulids</taxon>
        <taxon>Escalloniales</taxon>
        <taxon>Escalloniaceae</taxon>
        <taxon>Escallonia</taxon>
    </lineage>
</organism>
<proteinExistence type="predicted"/>
<evidence type="ECO:0000313" key="3">
    <source>
        <dbReference type="Proteomes" id="UP001187471"/>
    </source>
</evidence>
<accession>A0AA88R9V2</accession>
<keyword evidence="3" id="KW-1185">Reference proteome</keyword>
<comment type="caution">
    <text evidence="2">The sequence shown here is derived from an EMBL/GenBank/DDBJ whole genome shotgun (WGS) entry which is preliminary data.</text>
</comment>
<sequence>MGGFTMGGLGTYGGFTMGGFTMGGLGTYGGFTMGGFTMGGLGTYGGLGRYGGFTMGGFGTYGDKVASQWVVLAHREVWADRVASQREVLARGVASRLAVLVHRVALQLEQWVATGKKKHEGSRKQGDSRDHRANGGPREGCLYCAGPHYRRYCPHKGKMIAFLEKHKGNKGNSSNIDGEAHMGALQMVNAFVQKSKA</sequence>
<feature type="region of interest" description="Disordered" evidence="1">
    <location>
        <begin position="115"/>
        <end position="137"/>
    </location>
</feature>
<feature type="compositionally biased region" description="Basic and acidic residues" evidence="1">
    <location>
        <begin position="122"/>
        <end position="133"/>
    </location>
</feature>
<reference evidence="2" key="1">
    <citation type="submission" date="2022-12" db="EMBL/GenBank/DDBJ databases">
        <title>Draft genome assemblies for two species of Escallonia (Escalloniales).</title>
        <authorList>
            <person name="Chanderbali A."/>
            <person name="Dervinis C."/>
            <person name="Anghel I."/>
            <person name="Soltis D."/>
            <person name="Soltis P."/>
            <person name="Zapata F."/>
        </authorList>
    </citation>
    <scope>NUCLEOTIDE SEQUENCE</scope>
    <source>
        <strain evidence="2">UCBG92.1500</strain>
        <tissue evidence="2">Leaf</tissue>
    </source>
</reference>
<evidence type="ECO:0000313" key="2">
    <source>
        <dbReference type="EMBL" id="KAK2978020.1"/>
    </source>
</evidence>
<gene>
    <name evidence="2" type="ORF">RJ640_028702</name>
</gene>
<protein>
    <submittedName>
        <fullName evidence="2">Uncharacterized protein</fullName>
    </submittedName>
</protein>